<evidence type="ECO:0000313" key="3">
    <source>
        <dbReference type="Proteomes" id="UP000298416"/>
    </source>
</evidence>
<sequence length="73" mass="7993">MCTKADQSEARQKDVPLQALRSRVPQPAGVGRPPECSQKGEKYVYTLQGRLHPPRSPVAGKCEMGKEGPWFGA</sequence>
<organism evidence="2">
    <name type="scientific">Salvia splendens</name>
    <name type="common">Scarlet sage</name>
    <dbReference type="NCBI Taxonomy" id="180675"/>
    <lineage>
        <taxon>Eukaryota</taxon>
        <taxon>Viridiplantae</taxon>
        <taxon>Streptophyta</taxon>
        <taxon>Embryophyta</taxon>
        <taxon>Tracheophyta</taxon>
        <taxon>Spermatophyta</taxon>
        <taxon>Magnoliopsida</taxon>
        <taxon>eudicotyledons</taxon>
        <taxon>Gunneridae</taxon>
        <taxon>Pentapetalae</taxon>
        <taxon>asterids</taxon>
        <taxon>lamiids</taxon>
        <taxon>Lamiales</taxon>
        <taxon>Lamiaceae</taxon>
        <taxon>Nepetoideae</taxon>
        <taxon>Mentheae</taxon>
        <taxon>Salviinae</taxon>
        <taxon>Salvia</taxon>
        <taxon>Salvia subgen. Calosphace</taxon>
        <taxon>core Calosphace</taxon>
    </lineage>
</organism>
<feature type="region of interest" description="Disordered" evidence="1">
    <location>
        <begin position="1"/>
        <end position="39"/>
    </location>
</feature>
<name>A0A8X8W0D3_SALSN</name>
<dbReference type="EMBL" id="PNBA02000022">
    <property type="protein sequence ID" value="KAG6385703.1"/>
    <property type="molecule type" value="Genomic_DNA"/>
</dbReference>
<gene>
    <name evidence="2" type="ORF">SASPL_154581</name>
</gene>
<comment type="caution">
    <text evidence="2">The sequence shown here is derived from an EMBL/GenBank/DDBJ whole genome shotgun (WGS) entry which is preliminary data.</text>
</comment>
<feature type="region of interest" description="Disordered" evidence="1">
    <location>
        <begin position="54"/>
        <end position="73"/>
    </location>
</feature>
<reference evidence="2" key="2">
    <citation type="submission" date="2020-08" db="EMBL/GenBank/DDBJ databases">
        <title>Plant Genome Project.</title>
        <authorList>
            <person name="Zhang R.-G."/>
        </authorList>
    </citation>
    <scope>NUCLEOTIDE SEQUENCE</scope>
    <source>
        <strain evidence="2">Huo1</strain>
        <tissue evidence="2">Leaf</tissue>
    </source>
</reference>
<evidence type="ECO:0000256" key="1">
    <source>
        <dbReference type="SAM" id="MobiDB-lite"/>
    </source>
</evidence>
<feature type="compositionally biased region" description="Basic and acidic residues" evidence="1">
    <location>
        <begin position="1"/>
        <end position="14"/>
    </location>
</feature>
<keyword evidence="3" id="KW-1185">Reference proteome</keyword>
<proteinExistence type="predicted"/>
<accession>A0A8X8W0D3</accession>
<dbReference type="Proteomes" id="UP000298416">
    <property type="component" value="Unassembled WGS sequence"/>
</dbReference>
<protein>
    <submittedName>
        <fullName evidence="2">Uncharacterized protein</fullName>
    </submittedName>
</protein>
<evidence type="ECO:0000313" key="2">
    <source>
        <dbReference type="EMBL" id="KAG6385703.1"/>
    </source>
</evidence>
<reference evidence="2" key="1">
    <citation type="submission" date="2018-01" db="EMBL/GenBank/DDBJ databases">
        <authorList>
            <person name="Mao J.F."/>
        </authorList>
    </citation>
    <scope>NUCLEOTIDE SEQUENCE</scope>
    <source>
        <strain evidence="2">Huo1</strain>
        <tissue evidence="2">Leaf</tissue>
    </source>
</reference>
<dbReference type="AlphaFoldDB" id="A0A8X8W0D3"/>